<comment type="cofactor">
    <cofactor evidence="3">
        <name>Zn(2+)</name>
        <dbReference type="ChEBI" id="CHEBI:29105"/>
    </cofactor>
    <text evidence="3">Binds 1 zinc ion per subunit.</text>
</comment>
<dbReference type="Gene3D" id="1.20.1090.10">
    <property type="entry name" value="Dehydroquinate synthase-like - alpha domain"/>
    <property type="match status" value="1"/>
</dbReference>
<reference evidence="6 7" key="1">
    <citation type="submission" date="2016-01" db="EMBL/GenBank/DDBJ databases">
        <title>Genome Sequences of Twelve Sporeforming Bacillus Species Isolated from Foods.</title>
        <authorList>
            <person name="Berendsen E.M."/>
            <person name="Wells-Bennik M.H."/>
            <person name="Krawcyk A.O."/>
            <person name="De Jong A."/>
            <person name="Holsappel S."/>
            <person name="Eijlander R.T."/>
            <person name="Kuipers O.P."/>
        </authorList>
    </citation>
    <scope>NUCLEOTIDE SEQUENCE [LARGE SCALE GENOMIC DNA]</scope>
    <source>
        <strain evidence="6 7">B4099</strain>
    </source>
</reference>
<comment type="caution">
    <text evidence="6">The sequence shown here is derived from an EMBL/GenBank/DDBJ whole genome shotgun (WGS) entry which is preliminary data.</text>
</comment>
<gene>
    <name evidence="6" type="ORF">B4099_1527</name>
</gene>
<feature type="binding site" evidence="3">
    <location>
        <position position="251"/>
    </location>
    <ligand>
        <name>glycerol</name>
        <dbReference type="ChEBI" id="CHEBI:17754"/>
    </ligand>
</feature>
<dbReference type="PANTHER" id="PTHR43616">
    <property type="entry name" value="GLYCEROL DEHYDROGENASE"/>
    <property type="match status" value="1"/>
</dbReference>
<feature type="binding site" evidence="4">
    <location>
        <position position="123"/>
    </location>
    <ligand>
        <name>NAD(+)</name>
        <dbReference type="ChEBI" id="CHEBI:57540"/>
    </ligand>
</feature>
<dbReference type="EMBL" id="LQYI01000010">
    <property type="protein sequence ID" value="KYC73169.1"/>
    <property type="molecule type" value="Genomic_DNA"/>
</dbReference>
<keyword evidence="2 6" id="KW-0560">Oxidoreductase</keyword>
<dbReference type="PIRSF" id="PIRSF000112">
    <property type="entry name" value="Glycerol_dehydrogenase"/>
    <property type="match status" value="1"/>
</dbReference>
<evidence type="ECO:0000256" key="3">
    <source>
        <dbReference type="PIRSR" id="PIRSR000112-1"/>
    </source>
</evidence>
<name>A0A150KJ56_HEYCO</name>
<evidence type="ECO:0000256" key="2">
    <source>
        <dbReference type="ARBA" id="ARBA00023002"/>
    </source>
</evidence>
<feature type="binding site" evidence="3">
    <location>
        <position position="167"/>
    </location>
    <ligand>
        <name>glycerol</name>
        <dbReference type="ChEBI" id="CHEBI:17754"/>
    </ligand>
</feature>
<feature type="binding site" evidence="4">
    <location>
        <begin position="90"/>
        <end position="94"/>
    </location>
    <ligand>
        <name>NAD(+)</name>
        <dbReference type="ChEBI" id="CHEBI:57540"/>
    </ligand>
</feature>
<dbReference type="GO" id="GO:0046872">
    <property type="term" value="F:metal ion binding"/>
    <property type="evidence" value="ECO:0007669"/>
    <property type="project" value="UniProtKB-KW"/>
</dbReference>
<organism evidence="6 7">
    <name type="scientific">Heyndrickxia coagulans</name>
    <name type="common">Weizmannia coagulans</name>
    <dbReference type="NCBI Taxonomy" id="1398"/>
    <lineage>
        <taxon>Bacteria</taxon>
        <taxon>Bacillati</taxon>
        <taxon>Bacillota</taxon>
        <taxon>Bacilli</taxon>
        <taxon>Bacillales</taxon>
        <taxon>Bacillaceae</taxon>
        <taxon>Heyndrickxia</taxon>
    </lineage>
</organism>
<dbReference type="PATRIC" id="fig|1398.25.peg.25"/>
<dbReference type="AlphaFoldDB" id="A0A150KJ56"/>
<dbReference type="GO" id="GO:0008888">
    <property type="term" value="F:glycerol dehydrogenase (NAD+) activity"/>
    <property type="evidence" value="ECO:0007669"/>
    <property type="project" value="UniProtKB-EC"/>
</dbReference>
<feature type="binding site" evidence="4">
    <location>
        <position position="121"/>
    </location>
    <ligand>
        <name>NAD(+)</name>
        <dbReference type="ChEBI" id="CHEBI:57540"/>
    </ligand>
</feature>
<accession>A0A150KJ56</accession>
<keyword evidence="4" id="KW-0520">NAD</keyword>
<proteinExistence type="predicted"/>
<evidence type="ECO:0000313" key="6">
    <source>
        <dbReference type="EMBL" id="KYC73169.1"/>
    </source>
</evidence>
<feature type="domain" description="Alcohol dehydrogenase iron-type/glycerol dehydrogenase GldA" evidence="5">
    <location>
        <begin position="12"/>
        <end position="149"/>
    </location>
</feature>
<dbReference type="SUPFAM" id="SSF56796">
    <property type="entry name" value="Dehydroquinate synthase-like"/>
    <property type="match status" value="1"/>
</dbReference>
<dbReference type="PANTHER" id="PTHR43616:SF3">
    <property type="entry name" value="HYDROXYCARBOXYLATE DEHYDROGENASE A"/>
    <property type="match status" value="1"/>
</dbReference>
<feature type="binding site" evidence="4">
    <location>
        <position position="127"/>
    </location>
    <ligand>
        <name>NAD(+)</name>
        <dbReference type="ChEBI" id="CHEBI:57540"/>
    </ligand>
</feature>
<protein>
    <submittedName>
        <fullName evidence="6">Glycerol dehydrogenase</fullName>
        <ecNumber evidence="6">1.1.1.6</ecNumber>
    </submittedName>
</protein>
<dbReference type="Proteomes" id="UP000075304">
    <property type="component" value="Unassembled WGS sequence"/>
</dbReference>
<dbReference type="CDD" id="cd08172">
    <property type="entry name" value="GlyDH-like"/>
    <property type="match status" value="1"/>
</dbReference>
<keyword evidence="1 3" id="KW-0479">Metal-binding</keyword>
<evidence type="ECO:0000259" key="5">
    <source>
        <dbReference type="Pfam" id="PF00465"/>
    </source>
</evidence>
<dbReference type="InterPro" id="IPR001670">
    <property type="entry name" value="ADH_Fe/GldA"/>
</dbReference>
<keyword evidence="3" id="KW-0862">Zinc</keyword>
<evidence type="ECO:0000256" key="4">
    <source>
        <dbReference type="PIRSR" id="PIRSR000112-3"/>
    </source>
</evidence>
<evidence type="ECO:0000313" key="7">
    <source>
        <dbReference type="Proteomes" id="UP000075304"/>
    </source>
</evidence>
<dbReference type="InterPro" id="IPR016205">
    <property type="entry name" value="Glycerol_DH"/>
</dbReference>
<evidence type="ECO:0000256" key="1">
    <source>
        <dbReference type="ARBA" id="ARBA00022723"/>
    </source>
</evidence>
<dbReference type="EC" id="1.1.1.6" evidence="6"/>
<feature type="binding site" evidence="3">
    <location>
        <position position="268"/>
    </location>
    <ligand>
        <name>glycerol</name>
        <dbReference type="ChEBI" id="CHEBI:17754"/>
    </ligand>
</feature>
<dbReference type="Gene3D" id="3.40.50.1970">
    <property type="match status" value="1"/>
</dbReference>
<sequence>MMRLSQVVRSGPNQYICEEDAAKYLEEKLADFKHPVVITGYQSFEAFQEFASVPENWPVLRYNHTASEKNMAELAEQAGNADVIVGIGGGKVLDTAKGTAELLNCEVVLVPTLAGTCAGYTPLSAVYHENGAFSHVAYYKRSAYLTLIDLRIILHSPVEYLLGGIGDSLAKWYEAEGITRYKDALPVMAELGLSSAKAIYEGIMRDSEQALKDRAEGKMTDAFRNIVEIIIGAAGTVGGFAGEYGRMAGAHAIHNGLSFLPETHSILHGSKVAYGILVQLAAMNDLDEVKKLLPLYQKLGFPYNLDTLHVTENHEEAIEKVAAYAAKPEESFILLGDYSKEQIAEAMKTIEQLAAQKDMFVK</sequence>
<dbReference type="Pfam" id="PF00465">
    <property type="entry name" value="Fe-ADH"/>
    <property type="match status" value="1"/>
</dbReference>